<dbReference type="InterPro" id="IPR002889">
    <property type="entry name" value="WSC_carb-bd"/>
</dbReference>
<keyword evidence="9" id="KW-1185">Reference proteome</keyword>
<dbReference type="Pfam" id="PF00082">
    <property type="entry name" value="Peptidase_S8"/>
    <property type="match status" value="1"/>
</dbReference>
<dbReference type="PROSITE" id="PS00136">
    <property type="entry name" value="SUBTILASE_ASP"/>
    <property type="match status" value="1"/>
</dbReference>
<evidence type="ECO:0000256" key="1">
    <source>
        <dbReference type="ARBA" id="ARBA00022670"/>
    </source>
</evidence>
<evidence type="ECO:0000256" key="5">
    <source>
        <dbReference type="PROSITE-ProRule" id="PRU01240"/>
    </source>
</evidence>
<feature type="domain" description="WSC" evidence="7">
    <location>
        <begin position="178"/>
        <end position="268"/>
    </location>
</feature>
<proteinExistence type="inferred from homology"/>
<dbReference type="PANTHER" id="PTHR45964">
    <property type="entry name" value="WSCD FAMILY MEMBER CG9164"/>
    <property type="match status" value="1"/>
</dbReference>
<evidence type="ECO:0000313" key="8">
    <source>
        <dbReference type="EMBL" id="KAK6347941.1"/>
    </source>
</evidence>
<dbReference type="GO" id="GO:0004252">
    <property type="term" value="F:serine-type endopeptidase activity"/>
    <property type="evidence" value="ECO:0007669"/>
    <property type="project" value="UniProtKB-UniRule"/>
</dbReference>
<dbReference type="PROSITE" id="PS51892">
    <property type="entry name" value="SUBTILASE"/>
    <property type="match status" value="1"/>
</dbReference>
<evidence type="ECO:0000256" key="2">
    <source>
        <dbReference type="ARBA" id="ARBA00022737"/>
    </source>
</evidence>
<evidence type="ECO:0000256" key="3">
    <source>
        <dbReference type="ARBA" id="ARBA00022801"/>
    </source>
</evidence>
<keyword evidence="3 5" id="KW-0378">Hydrolase</keyword>
<accession>A0AAN8N213</accession>
<feature type="domain" description="WSC" evidence="7">
    <location>
        <begin position="79"/>
        <end position="170"/>
    </location>
</feature>
<protein>
    <recommendedName>
        <fullName evidence="7">WSC domain-containing protein</fullName>
    </recommendedName>
</protein>
<feature type="domain" description="WSC" evidence="7">
    <location>
        <begin position="1"/>
        <end position="65"/>
    </location>
</feature>
<feature type="region of interest" description="Disordered" evidence="6">
    <location>
        <begin position="537"/>
        <end position="569"/>
    </location>
</feature>
<keyword evidence="2" id="KW-0677">Repeat</keyword>
<dbReference type="PANTHER" id="PTHR45964:SF5">
    <property type="entry name" value="WSCD FAMILY MEMBER CG9164"/>
    <property type="match status" value="1"/>
</dbReference>
<feature type="compositionally biased region" description="Low complexity" evidence="6">
    <location>
        <begin position="549"/>
        <end position="569"/>
    </location>
</feature>
<dbReference type="AlphaFoldDB" id="A0AAN8N213"/>
<feature type="domain" description="WSC" evidence="7">
    <location>
        <begin position="284"/>
        <end position="374"/>
    </location>
</feature>
<keyword evidence="1 5" id="KW-0645">Protease</keyword>
<comment type="caution">
    <text evidence="8">The sequence shown here is derived from an EMBL/GenBank/DDBJ whole genome shotgun (WGS) entry which is preliminary data.</text>
</comment>
<organism evidence="8 9">
    <name type="scientific">Orbilia javanica</name>
    <dbReference type="NCBI Taxonomy" id="47235"/>
    <lineage>
        <taxon>Eukaryota</taxon>
        <taxon>Fungi</taxon>
        <taxon>Dikarya</taxon>
        <taxon>Ascomycota</taxon>
        <taxon>Pezizomycotina</taxon>
        <taxon>Orbiliomycetes</taxon>
        <taxon>Orbiliales</taxon>
        <taxon>Orbiliaceae</taxon>
        <taxon>Orbilia</taxon>
    </lineage>
</organism>
<dbReference type="PROSITE" id="PS51212">
    <property type="entry name" value="WSC"/>
    <property type="match status" value="4"/>
</dbReference>
<dbReference type="InterPro" id="IPR015500">
    <property type="entry name" value="Peptidase_S8_subtilisin-rel"/>
</dbReference>
<dbReference type="EMBL" id="JAVHNR010000003">
    <property type="protein sequence ID" value="KAK6347941.1"/>
    <property type="molecule type" value="Genomic_DNA"/>
</dbReference>
<dbReference type="InterPro" id="IPR023827">
    <property type="entry name" value="Peptidase_S8_Asp-AS"/>
</dbReference>
<dbReference type="Proteomes" id="UP001313282">
    <property type="component" value="Unassembled WGS sequence"/>
</dbReference>
<gene>
    <name evidence="8" type="ORF">TWF718_005761</name>
</gene>
<sequence length="1068" mass="115277">MTVSKCFQIAAGYKYAAVQYGGECFYGNTLGAAAQPGATGCDMNCAGKNGEACGGSYRMNLYQDQSYRPPPTYNPGVGSFVLRGCFSDSVSDRALQHSWIAYGVMTVAKCIEKARAGKYRYAAVEFYGECYFGNVLALSSQSSNQCGVRCNGQETEICGGADAITLYEDTNYTPDIGGFTLVNCYTDDTSHRALPFTYVDWSAMTIEKCKQLGVGYKYIGVEYYGECYWGNEIASTSQPVTSGCDTPCTGNNAQICGGAGFISIYANGDYSEPIPPTVNPGDGVFELSGCYTDDPDNRALAFAYHDDQMSVALCFEKAKSYRYAAVQDGGVCYYGDILDTASVQVNMNECPTACSGKATELCGGSSRSILYEDHSFVVPDLVGLLALAQSSQQCEVAANQAAELWLSSIFAFGGIGAGLKRKRATDILNPQLAIPLEAFQEKCPPCIDLQKSFQRKFKVAPRYAIQILEDAPDPEVAVAELVIEEVVTRLGAAAEMAVTAEVAASVSIASEVVAAGATALVGIAGIIAWIAAQLARPPGGPGEEPPEGPSRTSTRTSTSSTCSPTATPTSYIILTKESTTDSQFEQMKNSLPKRADNFEIVSTEASIRIYVATMNECEYKQLWKNPIVEGVSYNDKIKWDLGNESMAGATTKRVRRDRKEEPKKQRIQKRALNKATINLQEDSPPHLQWLSSYARRTVLRGRLLGYEDFIFPENAGDGIDVYVIDSGIFPDHNDFTSMDTGVRKVNTCYNAITGNGGALSNCPDTDSHGTAMASLINGEWSGVAKHSNVIPVKILENRRDDIDADRVIRALTWIADQVARRHQEGKSIINLSGGYEPPDVQTTHPTNTRQQIDVFTLFLDRLGGAQLKIITVLAAGNDAEDGLAIEIRTPQLHGGSATNLIIVGNARADNTRNPKSSISTRDLLSFYNIGTDTLVAHHVEDFDWWSMSGTSNAAALTSGLIATFLSDDDIRTGLLSGFGTRMGYGAKVFLHAWAQGNKGLKIDNIWVASSNYWVPCTDITIWPNAVAPIAPPPYQPSAGNYFPVSKVIATSTTVAVPAESTVTCYTRA</sequence>
<evidence type="ECO:0000256" key="4">
    <source>
        <dbReference type="ARBA" id="ARBA00022825"/>
    </source>
</evidence>
<evidence type="ECO:0000313" key="9">
    <source>
        <dbReference type="Proteomes" id="UP001313282"/>
    </source>
</evidence>
<dbReference type="InterPro" id="IPR051589">
    <property type="entry name" value="Sialate-O-sulfotransferase"/>
</dbReference>
<dbReference type="InterPro" id="IPR036852">
    <property type="entry name" value="Peptidase_S8/S53_dom_sf"/>
</dbReference>
<name>A0AAN8N213_9PEZI</name>
<dbReference type="Gene3D" id="3.40.50.200">
    <property type="entry name" value="Peptidase S8/S53 domain"/>
    <property type="match status" value="1"/>
</dbReference>
<comment type="similarity">
    <text evidence="5">Belongs to the peptidase S8 family.</text>
</comment>
<evidence type="ECO:0000256" key="6">
    <source>
        <dbReference type="SAM" id="MobiDB-lite"/>
    </source>
</evidence>
<keyword evidence="4 5" id="KW-0720">Serine protease</keyword>
<reference evidence="8 9" key="1">
    <citation type="submission" date="2019-10" db="EMBL/GenBank/DDBJ databases">
        <authorList>
            <person name="Palmer J.M."/>
        </authorList>
    </citation>
    <scope>NUCLEOTIDE SEQUENCE [LARGE SCALE GENOMIC DNA]</scope>
    <source>
        <strain evidence="8 9">TWF718</strain>
    </source>
</reference>
<dbReference type="InterPro" id="IPR000209">
    <property type="entry name" value="Peptidase_S8/S53_dom"/>
</dbReference>
<feature type="active site" description="Charge relay system" evidence="5">
    <location>
        <position position="951"/>
    </location>
</feature>
<dbReference type="SUPFAM" id="SSF52743">
    <property type="entry name" value="Subtilisin-like"/>
    <property type="match status" value="1"/>
</dbReference>
<evidence type="ECO:0000259" key="7">
    <source>
        <dbReference type="PROSITE" id="PS51212"/>
    </source>
</evidence>
<feature type="region of interest" description="Disordered" evidence="6">
    <location>
        <begin position="648"/>
        <end position="668"/>
    </location>
</feature>
<feature type="active site" description="Charge relay system" evidence="5">
    <location>
        <position position="725"/>
    </location>
</feature>
<dbReference type="GO" id="GO:0006508">
    <property type="term" value="P:proteolysis"/>
    <property type="evidence" value="ECO:0007669"/>
    <property type="project" value="UniProtKB-KW"/>
</dbReference>
<feature type="active site" description="Charge relay system" evidence="5">
    <location>
        <position position="768"/>
    </location>
</feature>
<dbReference type="Pfam" id="PF01822">
    <property type="entry name" value="WSC"/>
    <property type="match status" value="4"/>
</dbReference>
<dbReference type="SMART" id="SM00321">
    <property type="entry name" value="WSC"/>
    <property type="match status" value="4"/>
</dbReference>
<dbReference type="PRINTS" id="PR00723">
    <property type="entry name" value="SUBTILISIN"/>
</dbReference>